<protein>
    <submittedName>
        <fullName evidence="1">Uncharacterized protein</fullName>
    </submittedName>
</protein>
<dbReference type="RefSeq" id="WP_157340333.1">
    <property type="nucleotide sequence ID" value="NZ_WQNF01000001.1"/>
</dbReference>
<comment type="caution">
    <text evidence="1">The sequence shown here is derived from an EMBL/GenBank/DDBJ whole genome shotgun (WGS) entry which is preliminary data.</text>
</comment>
<evidence type="ECO:0000313" key="1">
    <source>
        <dbReference type="EMBL" id="MVT63552.1"/>
    </source>
</evidence>
<proteinExistence type="predicted"/>
<gene>
    <name evidence="1" type="ORF">GPL21_00290</name>
</gene>
<name>A0A844SJB2_9BRAD</name>
<organism evidence="1 2">
    <name type="scientific">Bradyrhizobium pachyrhizi</name>
    <dbReference type="NCBI Taxonomy" id="280333"/>
    <lineage>
        <taxon>Bacteria</taxon>
        <taxon>Pseudomonadati</taxon>
        <taxon>Pseudomonadota</taxon>
        <taxon>Alphaproteobacteria</taxon>
        <taxon>Hyphomicrobiales</taxon>
        <taxon>Nitrobacteraceae</taxon>
        <taxon>Bradyrhizobium</taxon>
    </lineage>
</organism>
<accession>A0A844SJB2</accession>
<sequence length="64" mass="7729">MPATYQHRGVPFSVTRQYDDHFEILIELDYKSIRSVVRTRLLELAKRRAEMLIDRKLKEKIRVV</sequence>
<reference evidence="1 2" key="1">
    <citation type="submission" date="2019-12" db="EMBL/GenBank/DDBJ databases">
        <title>Draft genome sequences Bradyrhizobium cajani AMBPC1010, Bradyrhizobium pachyrhizi AMBPC1040 and Bradyrhizobium yuanmingense ALSPC3051, three plant growth promoting strains isolated from nodules of Cajanus cajan L. in Dominican Republic.</title>
        <authorList>
            <person name="Flores-Felix J.D."/>
            <person name="Araujo J."/>
            <person name="Diaz-Alcantara C."/>
            <person name="Gonzalez-Andres F."/>
            <person name="Velazquez E."/>
        </authorList>
    </citation>
    <scope>NUCLEOTIDE SEQUENCE [LARGE SCALE GENOMIC DNA]</scope>
    <source>
        <strain evidence="1 2">1040</strain>
    </source>
</reference>
<dbReference type="AlphaFoldDB" id="A0A844SJB2"/>
<keyword evidence="2" id="KW-1185">Reference proteome</keyword>
<dbReference type="EMBL" id="WQNF01000001">
    <property type="protein sequence ID" value="MVT63552.1"/>
    <property type="molecule type" value="Genomic_DNA"/>
</dbReference>
<dbReference type="Proteomes" id="UP000436468">
    <property type="component" value="Unassembled WGS sequence"/>
</dbReference>
<evidence type="ECO:0000313" key="2">
    <source>
        <dbReference type="Proteomes" id="UP000436468"/>
    </source>
</evidence>